<name>A0ACC0JNT1_CHOFU</name>
<protein>
    <submittedName>
        <fullName evidence="1">Uncharacterized protein</fullName>
    </submittedName>
</protein>
<proteinExistence type="predicted"/>
<accession>A0ACC0JNT1</accession>
<dbReference type="Proteomes" id="UP001064048">
    <property type="component" value="Chromosome 19"/>
</dbReference>
<reference evidence="1 2" key="1">
    <citation type="journal article" date="2022" name="Genome Biol. Evol.">
        <title>The Spruce Budworm Genome: Reconstructing the Evolutionary History of Antifreeze Proteins.</title>
        <authorList>
            <person name="Beliveau C."/>
            <person name="Gagne P."/>
            <person name="Picq S."/>
            <person name="Vernygora O."/>
            <person name="Keeling C.I."/>
            <person name="Pinkney K."/>
            <person name="Doucet D."/>
            <person name="Wen F."/>
            <person name="Johnston J.S."/>
            <person name="Maaroufi H."/>
            <person name="Boyle B."/>
            <person name="Laroche J."/>
            <person name="Dewar K."/>
            <person name="Juretic N."/>
            <person name="Blackburn G."/>
            <person name="Nisole A."/>
            <person name="Brunet B."/>
            <person name="Brandao M."/>
            <person name="Lumley L."/>
            <person name="Duan J."/>
            <person name="Quan G."/>
            <person name="Lucarotti C.J."/>
            <person name="Roe A.D."/>
            <person name="Sperling F.A.H."/>
            <person name="Levesque R.C."/>
            <person name="Cusson M."/>
        </authorList>
    </citation>
    <scope>NUCLEOTIDE SEQUENCE [LARGE SCALE GENOMIC DNA]</scope>
    <source>
        <strain evidence="1">Glfc:IPQL:Cfum</strain>
    </source>
</reference>
<sequence>MLRNSKILPCDQLPCDCDIPALYGQRLKNRDSEARKPTAPCTPEENSTGKKGNDTESAPISSD</sequence>
<evidence type="ECO:0000313" key="1">
    <source>
        <dbReference type="EMBL" id="KAI8425813.1"/>
    </source>
</evidence>
<dbReference type="EMBL" id="CM046119">
    <property type="protein sequence ID" value="KAI8425813.1"/>
    <property type="molecule type" value="Genomic_DNA"/>
</dbReference>
<comment type="caution">
    <text evidence="1">The sequence shown here is derived from an EMBL/GenBank/DDBJ whole genome shotgun (WGS) entry which is preliminary data.</text>
</comment>
<organism evidence="1 2">
    <name type="scientific">Choristoneura fumiferana</name>
    <name type="common">Spruce budworm moth</name>
    <name type="synonym">Archips fumiferana</name>
    <dbReference type="NCBI Taxonomy" id="7141"/>
    <lineage>
        <taxon>Eukaryota</taxon>
        <taxon>Metazoa</taxon>
        <taxon>Ecdysozoa</taxon>
        <taxon>Arthropoda</taxon>
        <taxon>Hexapoda</taxon>
        <taxon>Insecta</taxon>
        <taxon>Pterygota</taxon>
        <taxon>Neoptera</taxon>
        <taxon>Endopterygota</taxon>
        <taxon>Lepidoptera</taxon>
        <taxon>Glossata</taxon>
        <taxon>Ditrysia</taxon>
        <taxon>Tortricoidea</taxon>
        <taxon>Tortricidae</taxon>
        <taxon>Tortricinae</taxon>
        <taxon>Choristoneura</taxon>
    </lineage>
</organism>
<gene>
    <name evidence="1" type="ORF">MSG28_011589</name>
</gene>
<evidence type="ECO:0000313" key="2">
    <source>
        <dbReference type="Proteomes" id="UP001064048"/>
    </source>
</evidence>
<keyword evidence="2" id="KW-1185">Reference proteome</keyword>